<reference evidence="1" key="1">
    <citation type="journal article" date="2014" name="Front. Microbiol.">
        <title>High frequency of phylogenetically diverse reductive dehalogenase-homologous genes in deep subseafloor sedimentary metagenomes.</title>
        <authorList>
            <person name="Kawai M."/>
            <person name="Futagami T."/>
            <person name="Toyoda A."/>
            <person name="Takaki Y."/>
            <person name="Nishi S."/>
            <person name="Hori S."/>
            <person name="Arai W."/>
            <person name="Tsubouchi T."/>
            <person name="Morono Y."/>
            <person name="Uchiyama I."/>
            <person name="Ito T."/>
            <person name="Fujiyama A."/>
            <person name="Inagaki F."/>
            <person name="Takami H."/>
        </authorList>
    </citation>
    <scope>NUCLEOTIDE SEQUENCE</scope>
    <source>
        <strain evidence="1">Expedition CK06-06</strain>
    </source>
</reference>
<gene>
    <name evidence="1" type="ORF">S01H1_24341</name>
</gene>
<accession>X0TIL3</accession>
<evidence type="ECO:0000313" key="1">
    <source>
        <dbReference type="EMBL" id="GAF93393.1"/>
    </source>
</evidence>
<protein>
    <submittedName>
        <fullName evidence="1">Uncharacterized protein</fullName>
    </submittedName>
</protein>
<comment type="caution">
    <text evidence="1">The sequence shown here is derived from an EMBL/GenBank/DDBJ whole genome shotgun (WGS) entry which is preliminary data.</text>
</comment>
<proteinExistence type="predicted"/>
<feature type="non-terminal residue" evidence="1">
    <location>
        <position position="59"/>
    </location>
</feature>
<dbReference type="AlphaFoldDB" id="X0TIL3"/>
<sequence>MNDSFQPVQAGGQSSSLDPATATIVKRAFTDSNIANLETVDELIQKSLELARELASQTY</sequence>
<organism evidence="1">
    <name type="scientific">marine sediment metagenome</name>
    <dbReference type="NCBI Taxonomy" id="412755"/>
    <lineage>
        <taxon>unclassified sequences</taxon>
        <taxon>metagenomes</taxon>
        <taxon>ecological metagenomes</taxon>
    </lineage>
</organism>
<name>X0TIL3_9ZZZZ</name>
<dbReference type="EMBL" id="BARS01014438">
    <property type="protein sequence ID" value="GAF93393.1"/>
    <property type="molecule type" value="Genomic_DNA"/>
</dbReference>